<evidence type="ECO:0000256" key="3">
    <source>
        <dbReference type="ARBA" id="ARBA00022741"/>
    </source>
</evidence>
<dbReference type="GO" id="GO:0005737">
    <property type="term" value="C:cytoplasm"/>
    <property type="evidence" value="ECO:0007669"/>
    <property type="project" value="InterPro"/>
</dbReference>
<dbReference type="AlphaFoldDB" id="X1TDR0"/>
<dbReference type="InterPro" id="IPR014729">
    <property type="entry name" value="Rossmann-like_a/b/a_fold"/>
</dbReference>
<gene>
    <name evidence="7" type="ORF">S12H4_20793</name>
</gene>
<keyword evidence="5" id="KW-0520">NAD</keyword>
<evidence type="ECO:0000256" key="2">
    <source>
        <dbReference type="ARBA" id="ARBA00022598"/>
    </source>
</evidence>
<protein>
    <recommendedName>
        <fullName evidence="6">NAD/GMP synthase domain-containing protein</fullName>
    </recommendedName>
</protein>
<feature type="domain" description="NAD/GMP synthase" evidence="6">
    <location>
        <begin position="2"/>
        <end position="73"/>
    </location>
</feature>
<dbReference type="GO" id="GO:0005524">
    <property type="term" value="F:ATP binding"/>
    <property type="evidence" value="ECO:0007669"/>
    <property type="project" value="UniProtKB-KW"/>
</dbReference>
<dbReference type="InterPro" id="IPR022310">
    <property type="entry name" value="NAD/GMP_synthase"/>
</dbReference>
<comment type="caution">
    <text evidence="7">The sequence shown here is derived from an EMBL/GenBank/DDBJ whole genome shotgun (WGS) entry which is preliminary data.</text>
</comment>
<dbReference type="InterPro" id="IPR003694">
    <property type="entry name" value="NAD_synthase"/>
</dbReference>
<evidence type="ECO:0000256" key="4">
    <source>
        <dbReference type="ARBA" id="ARBA00022840"/>
    </source>
</evidence>
<dbReference type="GO" id="GO:0004359">
    <property type="term" value="F:glutaminase activity"/>
    <property type="evidence" value="ECO:0007669"/>
    <property type="project" value="InterPro"/>
</dbReference>
<evidence type="ECO:0000259" key="6">
    <source>
        <dbReference type="Pfam" id="PF02540"/>
    </source>
</evidence>
<dbReference type="SUPFAM" id="SSF52402">
    <property type="entry name" value="Adenine nucleotide alpha hydrolases-like"/>
    <property type="match status" value="1"/>
</dbReference>
<organism evidence="7">
    <name type="scientific">marine sediment metagenome</name>
    <dbReference type="NCBI Taxonomy" id="412755"/>
    <lineage>
        <taxon>unclassified sequences</taxon>
        <taxon>metagenomes</taxon>
        <taxon>ecological metagenomes</taxon>
    </lineage>
</organism>
<accession>X1TDR0</accession>
<name>X1TDR0_9ZZZZ</name>
<dbReference type="GO" id="GO:0003952">
    <property type="term" value="F:NAD+ synthase (glutamine-hydrolyzing) activity"/>
    <property type="evidence" value="ECO:0007669"/>
    <property type="project" value="InterPro"/>
</dbReference>
<evidence type="ECO:0000313" key="7">
    <source>
        <dbReference type="EMBL" id="GAI78174.1"/>
    </source>
</evidence>
<dbReference type="EMBL" id="BARW01010591">
    <property type="protein sequence ID" value="GAI78174.1"/>
    <property type="molecule type" value="Genomic_DNA"/>
</dbReference>
<dbReference type="NCBIfam" id="TIGR00552">
    <property type="entry name" value="nadE"/>
    <property type="match status" value="1"/>
</dbReference>
<keyword evidence="3" id="KW-0547">Nucleotide-binding</keyword>
<comment type="pathway">
    <text evidence="1">Cofactor biosynthesis; NAD(+) biosynthesis.</text>
</comment>
<evidence type="ECO:0000256" key="5">
    <source>
        <dbReference type="ARBA" id="ARBA00023027"/>
    </source>
</evidence>
<proteinExistence type="predicted"/>
<reference evidence="7" key="1">
    <citation type="journal article" date="2014" name="Front. Microbiol.">
        <title>High frequency of phylogenetically diverse reductive dehalogenase-homologous genes in deep subseafloor sedimentary metagenomes.</title>
        <authorList>
            <person name="Kawai M."/>
            <person name="Futagami T."/>
            <person name="Toyoda A."/>
            <person name="Takaki Y."/>
            <person name="Nishi S."/>
            <person name="Hori S."/>
            <person name="Arai W."/>
            <person name="Tsubouchi T."/>
            <person name="Morono Y."/>
            <person name="Uchiyama I."/>
            <person name="Ito T."/>
            <person name="Fujiyama A."/>
            <person name="Inagaki F."/>
            <person name="Takami H."/>
        </authorList>
    </citation>
    <scope>NUCLEOTIDE SEQUENCE</scope>
    <source>
        <strain evidence="7">Expedition CK06-06</strain>
    </source>
</reference>
<dbReference type="Pfam" id="PF02540">
    <property type="entry name" value="NAD_synthase"/>
    <property type="match status" value="1"/>
</dbReference>
<sequence length="80" mass="8818">MQVKKLASFLGIPQQIIDKPPSAGLWQGQTDEGELGLSYEELDRYLVTGEASNELREKIESMIAASNHKRLPPPVANLQA</sequence>
<dbReference type="Gene3D" id="3.40.50.620">
    <property type="entry name" value="HUPs"/>
    <property type="match status" value="1"/>
</dbReference>
<keyword evidence="2" id="KW-0436">Ligase</keyword>
<dbReference type="GO" id="GO:0009435">
    <property type="term" value="P:NAD+ biosynthetic process"/>
    <property type="evidence" value="ECO:0007669"/>
    <property type="project" value="UniProtKB-UniPathway"/>
</dbReference>
<evidence type="ECO:0000256" key="1">
    <source>
        <dbReference type="ARBA" id="ARBA00004790"/>
    </source>
</evidence>
<dbReference type="UniPathway" id="UPA00253"/>
<keyword evidence="4" id="KW-0067">ATP-binding</keyword>